<dbReference type="InterPro" id="IPR004358">
    <property type="entry name" value="Sig_transdc_His_kin-like_C"/>
</dbReference>
<dbReference type="RefSeq" id="WP_147930942.1">
    <property type="nucleotide sequence ID" value="NZ_VOXD01000016.1"/>
</dbReference>
<dbReference type="PANTHER" id="PTHR43304:SF1">
    <property type="entry name" value="PAC DOMAIN-CONTAINING PROTEIN"/>
    <property type="match status" value="1"/>
</dbReference>
<reference evidence="8 9" key="1">
    <citation type="submission" date="2019-08" db="EMBL/GenBank/DDBJ databases">
        <title>Lewinella sp. strain SSH13 Genome sequencing and assembly.</title>
        <authorList>
            <person name="Kim I."/>
        </authorList>
    </citation>
    <scope>NUCLEOTIDE SEQUENCE [LARGE SCALE GENOMIC DNA]</scope>
    <source>
        <strain evidence="8 9">SSH13</strain>
    </source>
</reference>
<dbReference type="InterPro" id="IPR052162">
    <property type="entry name" value="Sensor_kinase/Photoreceptor"/>
</dbReference>
<keyword evidence="4" id="KW-0808">Transferase</keyword>
<dbReference type="EMBL" id="VOXD01000016">
    <property type="protein sequence ID" value="TXF89180.1"/>
    <property type="molecule type" value="Genomic_DNA"/>
</dbReference>
<dbReference type="SMART" id="SM00387">
    <property type="entry name" value="HATPase_c"/>
    <property type="match status" value="1"/>
</dbReference>
<keyword evidence="6" id="KW-0812">Transmembrane</keyword>
<dbReference type="Gene3D" id="1.10.287.130">
    <property type="match status" value="1"/>
</dbReference>
<dbReference type="PROSITE" id="PS50109">
    <property type="entry name" value="HIS_KIN"/>
    <property type="match status" value="1"/>
</dbReference>
<dbReference type="InterPro" id="IPR007891">
    <property type="entry name" value="CHASE3"/>
</dbReference>
<evidence type="ECO:0000313" key="9">
    <source>
        <dbReference type="Proteomes" id="UP000321907"/>
    </source>
</evidence>
<evidence type="ECO:0000256" key="3">
    <source>
        <dbReference type="ARBA" id="ARBA00022553"/>
    </source>
</evidence>
<dbReference type="InterPro" id="IPR036097">
    <property type="entry name" value="HisK_dim/P_sf"/>
</dbReference>
<evidence type="ECO:0000256" key="5">
    <source>
        <dbReference type="ARBA" id="ARBA00022777"/>
    </source>
</evidence>
<organism evidence="8 9">
    <name type="scientific">Neolewinella aurantiaca</name>
    <dbReference type="NCBI Taxonomy" id="2602767"/>
    <lineage>
        <taxon>Bacteria</taxon>
        <taxon>Pseudomonadati</taxon>
        <taxon>Bacteroidota</taxon>
        <taxon>Saprospiria</taxon>
        <taxon>Saprospirales</taxon>
        <taxon>Lewinellaceae</taxon>
        <taxon>Neolewinella</taxon>
    </lineage>
</organism>
<evidence type="ECO:0000256" key="1">
    <source>
        <dbReference type="ARBA" id="ARBA00000085"/>
    </source>
</evidence>
<gene>
    <name evidence="8" type="ORF">FUA23_11760</name>
</gene>
<evidence type="ECO:0000256" key="2">
    <source>
        <dbReference type="ARBA" id="ARBA00012438"/>
    </source>
</evidence>
<dbReference type="SUPFAM" id="SSF55874">
    <property type="entry name" value="ATPase domain of HSP90 chaperone/DNA topoisomerase II/histidine kinase"/>
    <property type="match status" value="1"/>
</dbReference>
<feature type="transmembrane region" description="Helical" evidence="6">
    <location>
        <begin position="193"/>
        <end position="211"/>
    </location>
</feature>
<feature type="domain" description="Histidine kinase" evidence="7">
    <location>
        <begin position="262"/>
        <end position="476"/>
    </location>
</feature>
<dbReference type="Pfam" id="PF05227">
    <property type="entry name" value="CHASE3"/>
    <property type="match status" value="1"/>
</dbReference>
<keyword evidence="5" id="KW-0418">Kinase</keyword>
<keyword evidence="3" id="KW-0597">Phosphoprotein</keyword>
<keyword evidence="6" id="KW-0472">Membrane</keyword>
<evidence type="ECO:0000313" key="8">
    <source>
        <dbReference type="EMBL" id="TXF89180.1"/>
    </source>
</evidence>
<dbReference type="Pfam" id="PF02518">
    <property type="entry name" value="HATPase_c"/>
    <property type="match status" value="1"/>
</dbReference>
<dbReference type="InterPro" id="IPR005467">
    <property type="entry name" value="His_kinase_dom"/>
</dbReference>
<dbReference type="Gene3D" id="3.30.565.10">
    <property type="entry name" value="Histidine kinase-like ATPase, C-terminal domain"/>
    <property type="match status" value="1"/>
</dbReference>
<dbReference type="PANTHER" id="PTHR43304">
    <property type="entry name" value="PHYTOCHROME-LIKE PROTEIN CPH1"/>
    <property type="match status" value="1"/>
</dbReference>
<name>A0A5C7FDS9_9BACT</name>
<comment type="caution">
    <text evidence="8">The sequence shown here is derived from an EMBL/GenBank/DDBJ whole genome shotgun (WGS) entry which is preliminary data.</text>
</comment>
<sequence>MPLSGLQSFRISPAKERSRVFRSVIIATLLLVVVLAAALATQAATGRSRQAVIKAMNLERSLHSLLSSVQDAETGQRGYLLTGDEQYLEPYISSLEATPEALAQLSKFIEAGKDQNRFHLLTLLIRRRYEELTATIGMRRAGDSLGAVSIVALDNGKAIMDSIRQEIEVLKQSEQAEVDAKIAVVQSLFNLDMVLRIIIFVGMFVILYFLYSRLRPLITHLENTLGEKESEIAIRRQAEKDKNNLIADLKDKNEDLDHFAYIASHDLQEPLRTVTNFIDIIEEDHGEVIGEDGKIYFGFIHEATDRMRIMIETLLRYSQLGRGSALTKVDLNNIVANVLQQLDAKISETKAKIIVHDLPVLNAYPIEITQVFQNLISNALKFVKKGESPHIEIFQVPNETSLLKIGVKDKGIGMNEAALGKIFQMFSRVNEAGSYSGHGIGLAFCRKILERHGGKISVISSPGQGTTFYLTLPKNLTPPK</sequence>
<dbReference type="Pfam" id="PF00512">
    <property type="entry name" value="HisKA"/>
    <property type="match status" value="1"/>
</dbReference>
<accession>A0A5C7FDS9</accession>
<dbReference type="CDD" id="cd19410">
    <property type="entry name" value="HK9-like_sensor"/>
    <property type="match status" value="1"/>
</dbReference>
<dbReference type="EC" id="2.7.13.3" evidence="2"/>
<dbReference type="Proteomes" id="UP000321907">
    <property type="component" value="Unassembled WGS sequence"/>
</dbReference>
<comment type="catalytic activity">
    <reaction evidence="1">
        <text>ATP + protein L-histidine = ADP + protein N-phospho-L-histidine.</text>
        <dbReference type="EC" id="2.7.13.3"/>
    </reaction>
</comment>
<dbReference type="SMART" id="SM00388">
    <property type="entry name" value="HisKA"/>
    <property type="match status" value="1"/>
</dbReference>
<keyword evidence="6" id="KW-1133">Transmembrane helix</keyword>
<proteinExistence type="predicted"/>
<dbReference type="CDD" id="cd00082">
    <property type="entry name" value="HisKA"/>
    <property type="match status" value="1"/>
</dbReference>
<dbReference type="InterPro" id="IPR003661">
    <property type="entry name" value="HisK_dim/P_dom"/>
</dbReference>
<evidence type="ECO:0000256" key="4">
    <source>
        <dbReference type="ARBA" id="ARBA00022679"/>
    </source>
</evidence>
<dbReference type="SUPFAM" id="SSF47384">
    <property type="entry name" value="Homodimeric domain of signal transducing histidine kinase"/>
    <property type="match status" value="1"/>
</dbReference>
<dbReference type="AlphaFoldDB" id="A0A5C7FDS9"/>
<dbReference type="InterPro" id="IPR036890">
    <property type="entry name" value="HATPase_C_sf"/>
</dbReference>
<evidence type="ECO:0000259" key="7">
    <source>
        <dbReference type="PROSITE" id="PS50109"/>
    </source>
</evidence>
<dbReference type="PRINTS" id="PR00344">
    <property type="entry name" value="BCTRLSENSOR"/>
</dbReference>
<evidence type="ECO:0000256" key="6">
    <source>
        <dbReference type="SAM" id="Phobius"/>
    </source>
</evidence>
<protein>
    <recommendedName>
        <fullName evidence="2">histidine kinase</fullName>
        <ecNumber evidence="2">2.7.13.3</ecNumber>
    </recommendedName>
</protein>
<dbReference type="OrthoDB" id="9766459at2"/>
<dbReference type="InterPro" id="IPR003594">
    <property type="entry name" value="HATPase_dom"/>
</dbReference>
<keyword evidence="9" id="KW-1185">Reference proteome</keyword>
<dbReference type="GO" id="GO:0000155">
    <property type="term" value="F:phosphorelay sensor kinase activity"/>
    <property type="evidence" value="ECO:0007669"/>
    <property type="project" value="InterPro"/>
</dbReference>
<dbReference type="FunFam" id="3.30.565.10:FF:000006">
    <property type="entry name" value="Sensor histidine kinase WalK"/>
    <property type="match status" value="1"/>
</dbReference>